<gene>
    <name evidence="1" type="ORF">HAT86_11585</name>
</gene>
<reference evidence="1" key="1">
    <citation type="submission" date="2020-03" db="EMBL/GenBank/DDBJ databases">
        <title>Roseovarius gahaiensis sp. nov., isolated from Gahai Saline Lake, China.</title>
        <authorList>
            <person name="Sun X."/>
        </authorList>
    </citation>
    <scope>NUCLEOTIDE SEQUENCE</scope>
    <source>
        <strain evidence="1">GH877</strain>
    </source>
</reference>
<accession>A0A967BFH4</accession>
<proteinExistence type="predicted"/>
<protein>
    <submittedName>
        <fullName evidence="1">Uncharacterized protein</fullName>
    </submittedName>
</protein>
<dbReference type="EMBL" id="JAAORB010000024">
    <property type="protein sequence ID" value="NHQ75096.1"/>
    <property type="molecule type" value="Genomic_DNA"/>
</dbReference>
<sequence length="152" mass="16837">MNTSHVAAAMKRRTATEQARKNLTDYALAGLRRSHYAGVFRKTEGAVSATFMAEIELDGFERSLQIRATVQRDKDGQRYLEGLLSGLSLSSETKRFKLTRDIGIADKYSGTIDFHGACLIINVLPTTAVNGCRINLCHMEVLRETAESACHE</sequence>
<evidence type="ECO:0000313" key="2">
    <source>
        <dbReference type="Proteomes" id="UP000639775"/>
    </source>
</evidence>
<comment type="caution">
    <text evidence="1">The sequence shown here is derived from an EMBL/GenBank/DDBJ whole genome shotgun (WGS) entry which is preliminary data.</text>
</comment>
<dbReference type="RefSeq" id="WP_167197624.1">
    <property type="nucleotide sequence ID" value="NZ_JAAORB010000024.1"/>
</dbReference>
<organism evidence="1 2">
    <name type="scientific">Roseovarius gahaiensis</name>
    <dbReference type="NCBI Taxonomy" id="2716691"/>
    <lineage>
        <taxon>Bacteria</taxon>
        <taxon>Pseudomonadati</taxon>
        <taxon>Pseudomonadota</taxon>
        <taxon>Alphaproteobacteria</taxon>
        <taxon>Rhodobacterales</taxon>
        <taxon>Roseobacteraceae</taxon>
        <taxon>Roseovarius</taxon>
    </lineage>
</organism>
<keyword evidence="2" id="KW-1185">Reference proteome</keyword>
<dbReference type="Proteomes" id="UP000639775">
    <property type="component" value="Unassembled WGS sequence"/>
</dbReference>
<evidence type="ECO:0000313" key="1">
    <source>
        <dbReference type="EMBL" id="NHQ75096.1"/>
    </source>
</evidence>
<dbReference type="AlphaFoldDB" id="A0A967BFH4"/>
<name>A0A967BFH4_9RHOB</name>